<keyword evidence="4" id="KW-1185">Reference proteome</keyword>
<name>A0A6C0RDC8_9BACT</name>
<dbReference type="EMBL" id="CP048409">
    <property type="protein sequence ID" value="QIA08524.1"/>
    <property type="molecule type" value="Genomic_DNA"/>
</dbReference>
<accession>A0A6C0RDC8</accession>
<evidence type="ECO:0000259" key="1">
    <source>
        <dbReference type="Pfam" id="PF00534"/>
    </source>
</evidence>
<dbReference type="RefSeq" id="WP_163346500.1">
    <property type="nucleotide sequence ID" value="NZ_CP048409.1"/>
</dbReference>
<dbReference type="SUPFAM" id="SSF53756">
    <property type="entry name" value="UDP-Glycosyltransferase/glycogen phosphorylase"/>
    <property type="match status" value="1"/>
</dbReference>
<dbReference type="GO" id="GO:0016757">
    <property type="term" value="F:glycosyltransferase activity"/>
    <property type="evidence" value="ECO:0007669"/>
    <property type="project" value="InterPro"/>
</dbReference>
<sequence length="415" mass="46858">MKVLIVNTSDIHGGAARAAYRLHRGLINANVDSKMLVQVKASDDYTVLGPNSRLKQGINLLRPHIDNLPLIRYKSTNEGPFTILWLPFSNIVKRINRMSPDIVHLHWISGGMLKLEELRQIKAPIVWTMHDNWLFTGGCHVKWDCLSYLEECGKCPKLKSYSKKDLSHTNWKRKQKTLDKLKNITIVGLSKWISVEARNSKLLKNKKIITLPNPINLNVYKPIKKEVARNLWNLPIDKKILLFGALNPTSDPNKGYYYITEALTKLDSEEIEIVIMGSSKPSSSSNFGFKIHYSGILSDDVSLATIYSAADLMIIPSLQENLSNAIMESLACGTPVVAFNTGGNSDLISHKENGYLSKLKSVESLVKGIKWILYDSDYKKIAKNARDHISEKFDSQKVVNTYINQYSSIINKSEK</sequence>
<dbReference type="InterPro" id="IPR028098">
    <property type="entry name" value="Glyco_trans_4-like_N"/>
</dbReference>
<dbReference type="PANTHER" id="PTHR12526:SF637">
    <property type="entry name" value="GLYCOSYLTRANSFERASE EPSF-RELATED"/>
    <property type="match status" value="1"/>
</dbReference>
<dbReference type="Proteomes" id="UP000474630">
    <property type="component" value="Chromosome"/>
</dbReference>
<evidence type="ECO:0000313" key="3">
    <source>
        <dbReference type="EMBL" id="QIA08524.1"/>
    </source>
</evidence>
<evidence type="ECO:0000313" key="4">
    <source>
        <dbReference type="Proteomes" id="UP000474630"/>
    </source>
</evidence>
<dbReference type="InterPro" id="IPR001296">
    <property type="entry name" value="Glyco_trans_1"/>
</dbReference>
<dbReference type="KEGG" id="drc:G0Q07_12715"/>
<evidence type="ECO:0000259" key="2">
    <source>
        <dbReference type="Pfam" id="PF13439"/>
    </source>
</evidence>
<dbReference type="CDD" id="cd03825">
    <property type="entry name" value="GT4_WcaC-like"/>
    <property type="match status" value="1"/>
</dbReference>
<keyword evidence="3" id="KW-0808">Transferase</keyword>
<dbReference type="Gene3D" id="3.40.50.2000">
    <property type="entry name" value="Glycogen Phosphorylase B"/>
    <property type="match status" value="2"/>
</dbReference>
<proteinExistence type="predicted"/>
<gene>
    <name evidence="3" type="ORF">G0Q07_12715</name>
</gene>
<dbReference type="AlphaFoldDB" id="A0A6C0RDC8"/>
<dbReference type="PANTHER" id="PTHR12526">
    <property type="entry name" value="GLYCOSYLTRANSFERASE"/>
    <property type="match status" value="1"/>
</dbReference>
<protein>
    <submittedName>
        <fullName evidence="3">Glycosyltransferase</fullName>
    </submittedName>
</protein>
<organism evidence="3 4">
    <name type="scientific">Draconibacterium halophilum</name>
    <dbReference type="NCBI Taxonomy" id="2706887"/>
    <lineage>
        <taxon>Bacteria</taxon>
        <taxon>Pseudomonadati</taxon>
        <taxon>Bacteroidota</taxon>
        <taxon>Bacteroidia</taxon>
        <taxon>Marinilabiliales</taxon>
        <taxon>Prolixibacteraceae</taxon>
        <taxon>Draconibacterium</taxon>
    </lineage>
</organism>
<dbReference type="Pfam" id="PF13439">
    <property type="entry name" value="Glyco_transf_4"/>
    <property type="match status" value="1"/>
</dbReference>
<feature type="domain" description="Glycosyl transferase family 1" evidence="1">
    <location>
        <begin position="251"/>
        <end position="387"/>
    </location>
</feature>
<reference evidence="3 4" key="1">
    <citation type="submission" date="2020-02" db="EMBL/GenBank/DDBJ databases">
        <title>Genome sequencing for Draconibacterium sp. strain M1.</title>
        <authorList>
            <person name="Park S.-J."/>
        </authorList>
    </citation>
    <scope>NUCLEOTIDE SEQUENCE [LARGE SCALE GENOMIC DNA]</scope>
    <source>
        <strain evidence="3 4">M1</strain>
    </source>
</reference>
<feature type="domain" description="Glycosyltransferase subfamily 4-like N-terminal" evidence="2">
    <location>
        <begin position="13"/>
        <end position="218"/>
    </location>
</feature>
<dbReference type="Pfam" id="PF00534">
    <property type="entry name" value="Glycos_transf_1"/>
    <property type="match status" value="1"/>
</dbReference>